<dbReference type="RefSeq" id="WP_229535175.1">
    <property type="nucleotide sequence ID" value="NZ_JAJHJB010000014.1"/>
</dbReference>
<dbReference type="EMBL" id="JAJHJB010000014">
    <property type="protein sequence ID" value="MCC5465971.1"/>
    <property type="molecule type" value="Genomic_DNA"/>
</dbReference>
<sequence length="379" mass="41904">MKRLWLIVTVFLLTLGNTSVGLAQWAGVELPAVTGPYGVGTVVLPMVDSGRPGVYADGSSSEHREFMTQIWYPTDLGVDGPKSTYMDEASAEYMLKEINMPEIDKNIRFQIKTHGVVGAQVAAGRDRFPVVIFSPGWRTSYFLYQSILEDLASHGYVVVGVNSPNSAGIVAFPDGHVRVTPEIEDKSVKVQYNQDVADDLKFVAKQLWVLDSNSQLPLNGRIDFGRVGCFGHSFGGAAAVQASIQSIRLAAAANFDGSLRGEDYKKKISKPMMMIWSEVHPQGDLTMRTIWGNLPKGSYQAQVKGTNHMSFSDYMLVVKSIGLSEADDNPNSIDSTRALQISRDTVRSFFDVNLKHADSNQLNRIGREYQEVKLEEKRN</sequence>
<dbReference type="PANTHER" id="PTHR10272">
    <property type="entry name" value="PLATELET-ACTIVATING FACTOR ACETYLHYDROLASE"/>
    <property type="match status" value="1"/>
</dbReference>
<dbReference type="Gene3D" id="3.40.50.1820">
    <property type="entry name" value="alpha/beta hydrolase"/>
    <property type="match status" value="1"/>
</dbReference>
<keyword evidence="5" id="KW-1185">Reference proteome</keyword>
<organism evidence="4 5">
    <name type="scientific">Pelosinus baikalensis</name>
    <dbReference type="NCBI Taxonomy" id="2892015"/>
    <lineage>
        <taxon>Bacteria</taxon>
        <taxon>Bacillati</taxon>
        <taxon>Bacillota</taxon>
        <taxon>Negativicutes</taxon>
        <taxon>Selenomonadales</taxon>
        <taxon>Sporomusaceae</taxon>
        <taxon>Pelosinus</taxon>
    </lineage>
</organism>
<evidence type="ECO:0000313" key="4">
    <source>
        <dbReference type="EMBL" id="MCC5465971.1"/>
    </source>
</evidence>
<name>A0ABS8HTN2_9FIRM</name>
<keyword evidence="2" id="KW-0442">Lipid degradation</keyword>
<keyword evidence="3" id="KW-0443">Lipid metabolism</keyword>
<evidence type="ECO:0000256" key="2">
    <source>
        <dbReference type="ARBA" id="ARBA00022963"/>
    </source>
</evidence>
<proteinExistence type="predicted"/>
<evidence type="ECO:0008006" key="6">
    <source>
        <dbReference type="Google" id="ProtNLM"/>
    </source>
</evidence>
<dbReference type="PANTHER" id="PTHR10272:SF0">
    <property type="entry name" value="PLATELET-ACTIVATING FACTOR ACETYLHYDROLASE"/>
    <property type="match status" value="1"/>
</dbReference>
<dbReference type="Proteomes" id="UP001165492">
    <property type="component" value="Unassembled WGS sequence"/>
</dbReference>
<dbReference type="SUPFAM" id="SSF53474">
    <property type="entry name" value="alpha/beta-Hydrolases"/>
    <property type="match status" value="1"/>
</dbReference>
<gene>
    <name evidence="4" type="ORF">LMF89_11445</name>
</gene>
<reference evidence="4" key="1">
    <citation type="submission" date="2021-11" db="EMBL/GenBank/DDBJ databases">
        <title>Description of a new species Pelosinus isolated from the bottom sediments of Lake Baikal.</title>
        <authorList>
            <person name="Zakharyuk A."/>
        </authorList>
    </citation>
    <scope>NUCLEOTIDE SEQUENCE</scope>
    <source>
        <strain evidence="4">Bkl1</strain>
    </source>
</reference>
<evidence type="ECO:0000256" key="3">
    <source>
        <dbReference type="ARBA" id="ARBA00023098"/>
    </source>
</evidence>
<evidence type="ECO:0000313" key="5">
    <source>
        <dbReference type="Proteomes" id="UP001165492"/>
    </source>
</evidence>
<evidence type="ECO:0000256" key="1">
    <source>
        <dbReference type="ARBA" id="ARBA00022801"/>
    </source>
</evidence>
<accession>A0ABS8HTN2</accession>
<protein>
    <recommendedName>
        <fullName evidence="6">1-alkyl-2-acetylglycerophosphocholine esterase</fullName>
    </recommendedName>
</protein>
<keyword evidence="1" id="KW-0378">Hydrolase</keyword>
<comment type="caution">
    <text evidence="4">The sequence shown here is derived from an EMBL/GenBank/DDBJ whole genome shotgun (WGS) entry which is preliminary data.</text>
</comment>
<dbReference type="Pfam" id="PF03403">
    <property type="entry name" value="PAF-AH_p_II"/>
    <property type="match status" value="2"/>
</dbReference>
<dbReference type="InterPro" id="IPR029058">
    <property type="entry name" value="AB_hydrolase_fold"/>
</dbReference>